<dbReference type="SFLD" id="SFLDS00003">
    <property type="entry name" value="Haloacid_Dehalogenase"/>
    <property type="match status" value="1"/>
</dbReference>
<evidence type="ECO:0000313" key="1">
    <source>
        <dbReference type="EMBL" id="KAF2670363.1"/>
    </source>
</evidence>
<dbReference type="InterPro" id="IPR036412">
    <property type="entry name" value="HAD-like_sf"/>
</dbReference>
<dbReference type="SFLD" id="SFLDG01129">
    <property type="entry name" value="C1.5:_HAD__Beta-PGM__Phosphata"/>
    <property type="match status" value="1"/>
</dbReference>
<dbReference type="Gene3D" id="1.10.150.240">
    <property type="entry name" value="Putative phosphatase, domain 2"/>
    <property type="match status" value="1"/>
</dbReference>
<evidence type="ECO:0000313" key="2">
    <source>
        <dbReference type="Proteomes" id="UP000799302"/>
    </source>
</evidence>
<dbReference type="Proteomes" id="UP000799302">
    <property type="component" value="Unassembled WGS sequence"/>
</dbReference>
<reference evidence="1" key="1">
    <citation type="journal article" date="2020" name="Stud. Mycol.">
        <title>101 Dothideomycetes genomes: a test case for predicting lifestyles and emergence of pathogens.</title>
        <authorList>
            <person name="Haridas S."/>
            <person name="Albert R."/>
            <person name="Binder M."/>
            <person name="Bloem J."/>
            <person name="Labutti K."/>
            <person name="Salamov A."/>
            <person name="Andreopoulos B."/>
            <person name="Baker S."/>
            <person name="Barry K."/>
            <person name="Bills G."/>
            <person name="Bluhm B."/>
            <person name="Cannon C."/>
            <person name="Castanera R."/>
            <person name="Culley D."/>
            <person name="Daum C."/>
            <person name="Ezra D."/>
            <person name="Gonzalez J."/>
            <person name="Henrissat B."/>
            <person name="Kuo A."/>
            <person name="Liang C."/>
            <person name="Lipzen A."/>
            <person name="Lutzoni F."/>
            <person name="Magnuson J."/>
            <person name="Mondo S."/>
            <person name="Nolan M."/>
            <person name="Ohm R."/>
            <person name="Pangilinan J."/>
            <person name="Park H.-J."/>
            <person name="Ramirez L."/>
            <person name="Alfaro M."/>
            <person name="Sun H."/>
            <person name="Tritt A."/>
            <person name="Yoshinaga Y."/>
            <person name="Zwiers L.-H."/>
            <person name="Turgeon B."/>
            <person name="Goodwin S."/>
            <person name="Spatafora J."/>
            <person name="Crous P."/>
            <person name="Grigoriev I."/>
        </authorList>
    </citation>
    <scope>NUCLEOTIDE SEQUENCE</scope>
    <source>
        <strain evidence="1">CBS 115976</strain>
    </source>
</reference>
<dbReference type="OrthoDB" id="1694274at2759"/>
<dbReference type="PANTHER" id="PTHR47829:SF1">
    <property type="entry name" value="HAD FAMILY PHOSPHATASE"/>
    <property type="match status" value="1"/>
</dbReference>
<dbReference type="EMBL" id="MU004234">
    <property type="protein sequence ID" value="KAF2670363.1"/>
    <property type="molecule type" value="Genomic_DNA"/>
</dbReference>
<dbReference type="PANTHER" id="PTHR47829">
    <property type="entry name" value="HYDROLASE, PUTATIVE (AFU_ORTHOLOGUE AFUA_1G12880)-RELATED"/>
    <property type="match status" value="1"/>
</dbReference>
<dbReference type="InterPro" id="IPR023214">
    <property type="entry name" value="HAD_sf"/>
</dbReference>
<name>A0A6A6UFZ9_9PEZI</name>
<protein>
    <submittedName>
        <fullName evidence="1">HAD-like protein</fullName>
    </submittedName>
</protein>
<dbReference type="InterPro" id="IPR023198">
    <property type="entry name" value="PGP-like_dom2"/>
</dbReference>
<sequence length="282" mass="30833">MAPKVLLFDIGGVCVVSPFQAILDYEIANGIPPGYINATIQARSPHGAWQQLERGELILDDAFFNTFGAELNDMTHWRNYCRKAAAVPKSQTTMQGLLVEYGADSQGVLRKPIIDSKTMFWNMMRMSRQPDPWMFPALVKLKNSGRFVIAALSNTIAFPKGVMDETGAVFESGLKNAAGEAVGQIRDSFDTFVSSAHVGLRKPQREIYDLAIEESNKIAAQKGLGKVEAKDVLFLDDIGTNLKAAKAMGMGTIKVTLGKSKDAVRELEKAVGMSLIDESSRL</sequence>
<dbReference type="InterPro" id="IPR052898">
    <property type="entry name" value="ACAD10-like"/>
</dbReference>
<organism evidence="1 2">
    <name type="scientific">Microthyrium microscopicum</name>
    <dbReference type="NCBI Taxonomy" id="703497"/>
    <lineage>
        <taxon>Eukaryota</taxon>
        <taxon>Fungi</taxon>
        <taxon>Dikarya</taxon>
        <taxon>Ascomycota</taxon>
        <taxon>Pezizomycotina</taxon>
        <taxon>Dothideomycetes</taxon>
        <taxon>Dothideomycetes incertae sedis</taxon>
        <taxon>Microthyriales</taxon>
        <taxon>Microthyriaceae</taxon>
        <taxon>Microthyrium</taxon>
    </lineage>
</organism>
<dbReference type="Gene3D" id="3.40.50.1000">
    <property type="entry name" value="HAD superfamily/HAD-like"/>
    <property type="match status" value="1"/>
</dbReference>
<proteinExistence type="predicted"/>
<gene>
    <name evidence="1" type="ORF">BT63DRAFT_424298</name>
</gene>
<keyword evidence="2" id="KW-1185">Reference proteome</keyword>
<dbReference type="AlphaFoldDB" id="A0A6A6UFZ9"/>
<dbReference type="SUPFAM" id="SSF56784">
    <property type="entry name" value="HAD-like"/>
    <property type="match status" value="1"/>
</dbReference>
<accession>A0A6A6UFZ9</accession>